<dbReference type="AlphaFoldDB" id="A5BK98"/>
<dbReference type="PANTHER" id="PTHR33181:SF19">
    <property type="entry name" value="OS04G0658200 PROTEIN"/>
    <property type="match status" value="1"/>
</dbReference>
<organism evidence="1">
    <name type="scientific">Vitis vinifera</name>
    <name type="common">Grape</name>
    <dbReference type="NCBI Taxonomy" id="29760"/>
    <lineage>
        <taxon>Eukaryota</taxon>
        <taxon>Viridiplantae</taxon>
        <taxon>Streptophyta</taxon>
        <taxon>Embryophyta</taxon>
        <taxon>Tracheophyta</taxon>
        <taxon>Spermatophyta</taxon>
        <taxon>Magnoliopsida</taxon>
        <taxon>eudicotyledons</taxon>
        <taxon>Gunneridae</taxon>
        <taxon>Pentapetalae</taxon>
        <taxon>rosids</taxon>
        <taxon>Vitales</taxon>
        <taxon>Vitaceae</taxon>
        <taxon>Viteae</taxon>
        <taxon>Vitis</taxon>
    </lineage>
</organism>
<protein>
    <submittedName>
        <fullName evidence="1">Uncharacterized protein</fullName>
    </submittedName>
</protein>
<proteinExistence type="predicted"/>
<sequence>MAICKKWNYQELKLKEESCIDRQVHYQTIYRTAFPRMTSFPEESLKIDVGDMCTQPSLFDFHIHYGVMRAISKSLRISQDEIIKGHWAKREKSPSMSTDLMEWWKKMKRVWVAVSSHVKLRKAGGGGSSSGGGGADGVAGGLLKLREDVLACGYEDVQVMWKMLHGSPSETTTFEEVSSHPPEVISHPAKCSKRRSWRAFF</sequence>
<gene>
    <name evidence="1" type="ORF">VITISV_010975</name>
</gene>
<dbReference type="PANTHER" id="PTHR33181">
    <property type="entry name" value="OS01G0778500 PROTEIN"/>
    <property type="match status" value="1"/>
</dbReference>
<reference evidence="1" key="1">
    <citation type="journal article" date="2007" name="PLoS ONE">
        <title>The first genome sequence of an elite grapevine cultivar (Pinot noir Vitis vinifera L.): coping with a highly heterozygous genome.</title>
        <authorList>
            <person name="Velasco R."/>
            <person name="Zharkikh A."/>
            <person name="Troggio M."/>
            <person name="Cartwright D.A."/>
            <person name="Cestaro A."/>
            <person name="Pruss D."/>
            <person name="Pindo M."/>
            <person name="FitzGerald L.M."/>
            <person name="Vezzulli S."/>
            <person name="Reid J."/>
            <person name="Malacarne G."/>
            <person name="Iliev D."/>
            <person name="Coppola G."/>
            <person name="Wardell B."/>
            <person name="Micheletti D."/>
            <person name="Macalma T."/>
            <person name="Facci M."/>
            <person name="Mitchell J.T."/>
            <person name="Perazzolli M."/>
            <person name="Eldredge G."/>
            <person name="Gatto P."/>
            <person name="Oyzerski R."/>
            <person name="Moretto M."/>
            <person name="Gutin N."/>
            <person name="Stefanini M."/>
            <person name="Chen Y."/>
            <person name="Segala C."/>
            <person name="Davenport C."/>
            <person name="Dematte L."/>
            <person name="Mraz A."/>
            <person name="Battilana J."/>
            <person name="Stormo K."/>
            <person name="Costa F."/>
            <person name="Tao Q."/>
            <person name="Si-Ammour A."/>
            <person name="Harkins T."/>
            <person name="Lackey A."/>
            <person name="Perbost C."/>
            <person name="Taillon B."/>
            <person name="Stella A."/>
            <person name="Solovyev V."/>
            <person name="Fawcett J.A."/>
            <person name="Sterck L."/>
            <person name="Vandepoele K."/>
            <person name="Grando S.M."/>
            <person name="Toppo S."/>
            <person name="Moser C."/>
            <person name="Lanchbury J."/>
            <person name="Bogden R."/>
            <person name="Skolnick M."/>
            <person name="Sgaramella V."/>
            <person name="Bhatnagar S.K."/>
            <person name="Fontana P."/>
            <person name="Gutin A."/>
            <person name="Van de Peer Y."/>
            <person name="Salamini F."/>
            <person name="Viola R."/>
        </authorList>
    </citation>
    <scope>NUCLEOTIDE SEQUENCE</scope>
</reference>
<accession>A5BK98</accession>
<name>A5BK98_VITVI</name>
<evidence type="ECO:0000313" key="1">
    <source>
        <dbReference type="EMBL" id="CAN70272.1"/>
    </source>
</evidence>
<dbReference type="EMBL" id="AM462422">
    <property type="protein sequence ID" value="CAN70272.1"/>
    <property type="molecule type" value="Genomic_DNA"/>
</dbReference>